<proteinExistence type="predicted"/>
<organism evidence="1 2">
    <name type="scientific">Vigna angularis var. angularis</name>
    <dbReference type="NCBI Taxonomy" id="157739"/>
    <lineage>
        <taxon>Eukaryota</taxon>
        <taxon>Viridiplantae</taxon>
        <taxon>Streptophyta</taxon>
        <taxon>Embryophyta</taxon>
        <taxon>Tracheophyta</taxon>
        <taxon>Spermatophyta</taxon>
        <taxon>Magnoliopsida</taxon>
        <taxon>eudicotyledons</taxon>
        <taxon>Gunneridae</taxon>
        <taxon>Pentapetalae</taxon>
        <taxon>rosids</taxon>
        <taxon>fabids</taxon>
        <taxon>Fabales</taxon>
        <taxon>Fabaceae</taxon>
        <taxon>Papilionoideae</taxon>
        <taxon>50 kb inversion clade</taxon>
        <taxon>NPAAA clade</taxon>
        <taxon>indigoferoid/millettioid clade</taxon>
        <taxon>Phaseoleae</taxon>
        <taxon>Vigna</taxon>
    </lineage>
</organism>
<keyword evidence="2" id="KW-1185">Reference proteome</keyword>
<gene>
    <name evidence="1" type="primary">Vigan.08G047400</name>
    <name evidence="1" type="ORF">VIGAN_08047400</name>
</gene>
<protein>
    <submittedName>
        <fullName evidence="1">Uncharacterized protein</fullName>
    </submittedName>
</protein>
<evidence type="ECO:0000313" key="1">
    <source>
        <dbReference type="EMBL" id="BAT93922.1"/>
    </source>
</evidence>
<dbReference type="EMBL" id="AP015041">
    <property type="protein sequence ID" value="BAT93922.1"/>
    <property type="molecule type" value="Genomic_DNA"/>
</dbReference>
<dbReference type="Proteomes" id="UP000291084">
    <property type="component" value="Chromosome 8"/>
</dbReference>
<dbReference type="AlphaFoldDB" id="A0A0S3SMA2"/>
<name>A0A0S3SMA2_PHAAN</name>
<evidence type="ECO:0000313" key="2">
    <source>
        <dbReference type="Proteomes" id="UP000291084"/>
    </source>
</evidence>
<accession>A0A0S3SMA2</accession>
<sequence>MSNTKYISQAIQGIMNPMLKLFQFKYKKTIPNFTMYLFHGRQTRLQIENILLSFCRYFTKVLNVNILTKLFNFGRQIPISTKVNHIYTVMH</sequence>
<reference evidence="1 2" key="1">
    <citation type="journal article" date="2015" name="Sci. Rep.">
        <title>The power of single molecule real-time sequencing technology in the de novo assembly of a eukaryotic genome.</title>
        <authorList>
            <person name="Sakai H."/>
            <person name="Naito K."/>
            <person name="Ogiso-Tanaka E."/>
            <person name="Takahashi Y."/>
            <person name="Iseki K."/>
            <person name="Muto C."/>
            <person name="Satou K."/>
            <person name="Teruya K."/>
            <person name="Shiroma A."/>
            <person name="Shimoji M."/>
            <person name="Hirano T."/>
            <person name="Itoh T."/>
            <person name="Kaga A."/>
            <person name="Tomooka N."/>
        </authorList>
    </citation>
    <scope>NUCLEOTIDE SEQUENCE [LARGE SCALE GENOMIC DNA]</scope>
    <source>
        <strain evidence="2">cv. Shumari</strain>
    </source>
</reference>